<keyword evidence="12" id="KW-1185">Reference proteome</keyword>
<dbReference type="Proteomes" id="UP000836841">
    <property type="component" value="Chromosome 7"/>
</dbReference>
<dbReference type="PROSITE" id="PS50119">
    <property type="entry name" value="ZF_BBOX"/>
    <property type="match status" value="1"/>
</dbReference>
<reference evidence="11 12" key="1">
    <citation type="submission" date="2022-03" db="EMBL/GenBank/DDBJ databases">
        <authorList>
            <person name="Nunn A."/>
            <person name="Chopra R."/>
            <person name="Nunn A."/>
            <person name="Contreras Garrido A."/>
        </authorList>
    </citation>
    <scope>NUCLEOTIDE SEQUENCE [LARGE SCALE GENOMIC DNA]</scope>
</reference>
<dbReference type="GO" id="GO:0008270">
    <property type="term" value="F:zinc ion binding"/>
    <property type="evidence" value="ECO:0007669"/>
    <property type="project" value="UniProtKB-KW"/>
</dbReference>
<dbReference type="PANTHER" id="PTHR31832">
    <property type="entry name" value="B-BOX ZINC FINGER PROTEIN 22"/>
    <property type="match status" value="1"/>
</dbReference>
<dbReference type="InterPro" id="IPR051979">
    <property type="entry name" value="B-box_zinc_finger"/>
</dbReference>
<dbReference type="Pfam" id="PF00643">
    <property type="entry name" value="zf-B_box"/>
    <property type="match status" value="1"/>
</dbReference>
<accession>A0AAU9T733</accession>
<dbReference type="PANTHER" id="PTHR31832:SF41">
    <property type="entry name" value="B-BOX ZINC FINGER PROTEIN 24"/>
    <property type="match status" value="1"/>
</dbReference>
<organism evidence="11 12">
    <name type="scientific">Thlaspi arvense</name>
    <name type="common">Field penny-cress</name>
    <dbReference type="NCBI Taxonomy" id="13288"/>
    <lineage>
        <taxon>Eukaryota</taxon>
        <taxon>Viridiplantae</taxon>
        <taxon>Streptophyta</taxon>
        <taxon>Embryophyta</taxon>
        <taxon>Tracheophyta</taxon>
        <taxon>Spermatophyta</taxon>
        <taxon>Magnoliopsida</taxon>
        <taxon>eudicotyledons</taxon>
        <taxon>Gunneridae</taxon>
        <taxon>Pentapetalae</taxon>
        <taxon>rosids</taxon>
        <taxon>malvids</taxon>
        <taxon>Brassicales</taxon>
        <taxon>Brassicaceae</taxon>
        <taxon>Thlaspideae</taxon>
        <taxon>Thlaspi</taxon>
    </lineage>
</organism>
<keyword evidence="6" id="KW-0805">Transcription regulation</keyword>
<keyword evidence="3" id="KW-0677">Repeat</keyword>
<dbReference type="CDD" id="cd19821">
    <property type="entry name" value="Bbox1_BBX-like"/>
    <property type="match status" value="1"/>
</dbReference>
<keyword evidence="8" id="KW-0539">Nucleus</keyword>
<evidence type="ECO:0000259" key="10">
    <source>
        <dbReference type="PROSITE" id="PS50119"/>
    </source>
</evidence>
<sequence>NAKLRAANRIYFKNSLGPQNKIFISCRGNFSKLPNIFISLGYFLSSERRRSVPDQCLSFLVNQYDFTQHDFRRGRILHRNGITKDGITHSPKILTRAVNSTGSDQLSQGEKVLNWQTENALAQNQLLTTINHKIDQLTDGYNKRLSNLKNSIMEIYGRLNNLHQEMITMAQHMMCDVCEKAPATVICCADEAALCPKCDVEIHAANKLASKHQRLHLNSLSTKFPRCDRQPASKTC</sequence>
<feature type="domain" description="B box-type" evidence="10">
    <location>
        <begin position="170"/>
        <end position="217"/>
    </location>
</feature>
<dbReference type="GO" id="GO:0005634">
    <property type="term" value="C:nucleus"/>
    <property type="evidence" value="ECO:0007669"/>
    <property type="project" value="UniProtKB-SubCell"/>
</dbReference>
<evidence type="ECO:0000256" key="2">
    <source>
        <dbReference type="ARBA" id="ARBA00022723"/>
    </source>
</evidence>
<keyword evidence="5" id="KW-0862">Zinc</keyword>
<evidence type="ECO:0000313" key="11">
    <source>
        <dbReference type="EMBL" id="CAH2079043.1"/>
    </source>
</evidence>
<gene>
    <name evidence="11" type="ORF">TAV2_LOCUS23904</name>
</gene>
<dbReference type="GO" id="GO:0006355">
    <property type="term" value="P:regulation of DNA-templated transcription"/>
    <property type="evidence" value="ECO:0007669"/>
    <property type="project" value="TreeGrafter"/>
</dbReference>
<dbReference type="SMART" id="SM00336">
    <property type="entry name" value="BBOX"/>
    <property type="match status" value="1"/>
</dbReference>
<dbReference type="GO" id="GO:0009640">
    <property type="term" value="P:photomorphogenesis"/>
    <property type="evidence" value="ECO:0007669"/>
    <property type="project" value="TreeGrafter"/>
</dbReference>
<evidence type="ECO:0000256" key="7">
    <source>
        <dbReference type="ARBA" id="ARBA00023163"/>
    </source>
</evidence>
<evidence type="ECO:0000256" key="4">
    <source>
        <dbReference type="ARBA" id="ARBA00022771"/>
    </source>
</evidence>
<evidence type="ECO:0000256" key="9">
    <source>
        <dbReference type="PROSITE-ProRule" id="PRU00024"/>
    </source>
</evidence>
<proteinExistence type="predicted"/>
<evidence type="ECO:0000256" key="5">
    <source>
        <dbReference type="ARBA" id="ARBA00022833"/>
    </source>
</evidence>
<dbReference type="AlphaFoldDB" id="A0AAU9T733"/>
<keyword evidence="4 9" id="KW-0863">Zinc-finger</keyword>
<dbReference type="EMBL" id="OU466863">
    <property type="protein sequence ID" value="CAH2079043.1"/>
    <property type="molecule type" value="Genomic_DNA"/>
</dbReference>
<evidence type="ECO:0000313" key="12">
    <source>
        <dbReference type="Proteomes" id="UP000836841"/>
    </source>
</evidence>
<feature type="non-terminal residue" evidence="11">
    <location>
        <position position="1"/>
    </location>
</feature>
<comment type="subcellular location">
    <subcellularLocation>
        <location evidence="1">Nucleus</location>
    </subcellularLocation>
</comment>
<keyword evidence="7" id="KW-0804">Transcription</keyword>
<evidence type="ECO:0000256" key="1">
    <source>
        <dbReference type="ARBA" id="ARBA00004123"/>
    </source>
</evidence>
<evidence type="ECO:0000256" key="8">
    <source>
        <dbReference type="ARBA" id="ARBA00023242"/>
    </source>
</evidence>
<evidence type="ECO:0000256" key="3">
    <source>
        <dbReference type="ARBA" id="ARBA00022737"/>
    </source>
</evidence>
<dbReference type="InterPro" id="IPR049808">
    <property type="entry name" value="CONSTANS-like_Bbox1"/>
</dbReference>
<name>A0AAU9T733_THLAR</name>
<feature type="non-terminal residue" evidence="11">
    <location>
        <position position="236"/>
    </location>
</feature>
<evidence type="ECO:0000256" key="6">
    <source>
        <dbReference type="ARBA" id="ARBA00023015"/>
    </source>
</evidence>
<dbReference type="InterPro" id="IPR000315">
    <property type="entry name" value="Znf_B-box"/>
</dbReference>
<keyword evidence="2" id="KW-0479">Metal-binding</keyword>
<protein>
    <recommendedName>
        <fullName evidence="10">B box-type domain-containing protein</fullName>
    </recommendedName>
</protein>